<feature type="region of interest" description="Disordered" evidence="1">
    <location>
        <begin position="410"/>
        <end position="513"/>
    </location>
</feature>
<gene>
    <name evidence="2" type="primary">WBGene00274996</name>
</gene>
<feature type="region of interest" description="Disordered" evidence="1">
    <location>
        <begin position="599"/>
        <end position="628"/>
    </location>
</feature>
<proteinExistence type="predicted"/>
<feature type="compositionally biased region" description="Polar residues" evidence="1">
    <location>
        <begin position="811"/>
        <end position="825"/>
    </location>
</feature>
<feature type="region of interest" description="Disordered" evidence="1">
    <location>
        <begin position="839"/>
        <end position="866"/>
    </location>
</feature>
<protein>
    <submittedName>
        <fullName evidence="2">Uncharacterized protein</fullName>
    </submittedName>
</protein>
<feature type="compositionally biased region" description="Basic and acidic residues" evidence="1">
    <location>
        <begin position="478"/>
        <end position="487"/>
    </location>
</feature>
<sequence length="1039" mass="119781">MDVSMHAIRKALTGSSDVNTNIQTWPIEANDRKKQYRNFLNESRGRELIGFMPLQNTIMNDRKFVSDTLKMFSKGVHSPGRLYPFFGSDTNGVCISRRLDSVFTVMEEGIAYWVLVCAVAFNDSHVQEADLFSKPSMPPQAMKWNRNVRLDGEVWRRPFECIKNMLYVGEVLFTGSYARNVLPLALAKVHFVRNERVASNRFFLEKPLRPMEVKKQMLTINKLTTMRGGNETTVLDGVSMFGVTIYSRYEIEPTEWPERLFFDNYDVFPYVFQSWIIDGKLDTQKLVDEGNNRILTNFFYDHSFQSCSKPHPSHVYLNYYQVEAPKQRMIEMMNTLIDIESRDMILFGCRPLIRLSAHVIYAAIPPGEIANRLGFPSIAGDRFHLIQALPNPTGTLQLIDRATEMRELYVQQSKKTNSRSRKGEPSMDLIILSDSDEGEDRDISSKKKRDEMVNSPPENHDRYDDTSSVDNSMDIEQETTRENENSGHHQYASLAMGMNDEEEEERRRRRNDNISFSFESDTLERNDSSLVRREERRKKGLSFSFDDSIVSSIPLPSPITPSTLISSPLPSSISPITPSLLTSSIHNESQLEQIEVDGEFPLPLGDSSNGQQLILNQPSYPNDHPVESDNYESIAMEMDEYEEEERRRTKRNEGLVFSFDDDTIDRADSTEIFEGTRRNEIRSFSVDDYGQERVDSLTNRGENRNKTYSFSLDDSIEVRSNPFEKRDEERRNHRKDKRERKRSNDKNKESSSQHGGSSRTFSCLDDDDDVVAISPPRKEKSTVQGFRPLKISAAHRALHARITSPRESRSADTITSSPHASSSQHNEFNYISTTQFTPLINPFNSRSDDTSTSLPTRDAPRGSRNENIEGEDLVVWNRERNGSPLKSLTRLPFAAMIIVMDDQLIKQMHDILYQKLDEMNSLVKMINEYSNDEKHRIILVLHLEFENDDLELPRQLRNIDPFAVFIMKHKGETNLDEHMNCCDKVRKMGRNERAIIVYLTPNITPTLMKNNQLEKMGFKVFNCSGVVSHLQSMRYEDDY</sequence>
<feature type="region of interest" description="Disordered" evidence="1">
    <location>
        <begin position="721"/>
        <end position="825"/>
    </location>
</feature>
<feature type="compositionally biased region" description="Polar residues" evidence="1">
    <location>
        <begin position="606"/>
        <end position="620"/>
    </location>
</feature>
<feature type="compositionally biased region" description="Basic and acidic residues" evidence="1">
    <location>
        <begin position="722"/>
        <end position="731"/>
    </location>
</feature>
<organism evidence="2 3">
    <name type="scientific">Pristionchus pacificus</name>
    <name type="common">Parasitic nematode worm</name>
    <dbReference type="NCBI Taxonomy" id="54126"/>
    <lineage>
        <taxon>Eukaryota</taxon>
        <taxon>Metazoa</taxon>
        <taxon>Ecdysozoa</taxon>
        <taxon>Nematoda</taxon>
        <taxon>Chromadorea</taxon>
        <taxon>Rhabditida</taxon>
        <taxon>Rhabditina</taxon>
        <taxon>Diplogasteromorpha</taxon>
        <taxon>Diplogasteroidea</taxon>
        <taxon>Neodiplogasteridae</taxon>
        <taxon>Pristionchus</taxon>
    </lineage>
</organism>
<evidence type="ECO:0000256" key="1">
    <source>
        <dbReference type="SAM" id="MobiDB-lite"/>
    </source>
</evidence>
<dbReference type="AlphaFoldDB" id="A0A2A6BP81"/>
<dbReference type="Proteomes" id="UP000005239">
    <property type="component" value="Unassembled WGS sequence"/>
</dbReference>
<evidence type="ECO:0000313" key="3">
    <source>
        <dbReference type="Proteomes" id="UP000005239"/>
    </source>
</evidence>
<accession>A0A8R1UQQ9</accession>
<dbReference type="EnsemblMetazoa" id="PPA36627.1">
    <property type="protein sequence ID" value="PPA36627.1"/>
    <property type="gene ID" value="WBGene00274996"/>
</dbReference>
<feature type="compositionally biased region" description="Polar residues" evidence="1">
    <location>
        <begin position="839"/>
        <end position="855"/>
    </location>
</feature>
<accession>A0A2A6BP81</accession>
<feature type="compositionally biased region" description="Polar residues" evidence="1">
    <location>
        <begin position="752"/>
        <end position="761"/>
    </location>
</feature>
<reference evidence="3" key="1">
    <citation type="journal article" date="2008" name="Nat. Genet.">
        <title>The Pristionchus pacificus genome provides a unique perspective on nematode lifestyle and parasitism.</title>
        <authorList>
            <person name="Dieterich C."/>
            <person name="Clifton S.W."/>
            <person name="Schuster L.N."/>
            <person name="Chinwalla A."/>
            <person name="Delehaunty K."/>
            <person name="Dinkelacker I."/>
            <person name="Fulton L."/>
            <person name="Fulton R."/>
            <person name="Godfrey J."/>
            <person name="Minx P."/>
            <person name="Mitreva M."/>
            <person name="Roeseler W."/>
            <person name="Tian H."/>
            <person name="Witte H."/>
            <person name="Yang S.P."/>
            <person name="Wilson R.K."/>
            <person name="Sommer R.J."/>
        </authorList>
    </citation>
    <scope>NUCLEOTIDE SEQUENCE [LARGE SCALE GENOMIC DNA]</scope>
    <source>
        <strain evidence="3">PS312</strain>
    </source>
</reference>
<feature type="compositionally biased region" description="Basic and acidic residues" evidence="1">
    <location>
        <begin position="742"/>
        <end position="751"/>
    </location>
</feature>
<reference evidence="2" key="2">
    <citation type="submission" date="2022-06" db="UniProtKB">
        <authorList>
            <consortium name="EnsemblMetazoa"/>
        </authorList>
    </citation>
    <scope>IDENTIFICATION</scope>
    <source>
        <strain evidence="2">PS312</strain>
    </source>
</reference>
<keyword evidence="3" id="KW-1185">Reference proteome</keyword>
<feature type="compositionally biased region" description="Basic residues" evidence="1">
    <location>
        <begin position="732"/>
        <end position="741"/>
    </location>
</feature>
<evidence type="ECO:0000313" key="2">
    <source>
        <dbReference type="EnsemblMetazoa" id="PPA36627.1"/>
    </source>
</evidence>
<feature type="compositionally biased region" description="Basic and acidic residues" evidence="1">
    <location>
        <begin position="441"/>
        <end position="465"/>
    </location>
</feature>
<name>A0A2A6BP81_PRIPA</name>